<feature type="transmembrane region" description="Helical" evidence="6">
    <location>
        <begin position="55"/>
        <end position="75"/>
    </location>
</feature>
<feature type="transmembrane region" description="Helical" evidence="6">
    <location>
        <begin position="153"/>
        <end position="173"/>
    </location>
</feature>
<dbReference type="Pfam" id="PF08022">
    <property type="entry name" value="FAD_binding_8"/>
    <property type="match status" value="1"/>
</dbReference>
<evidence type="ECO:0000313" key="8">
    <source>
        <dbReference type="EMBL" id="KAG8378788.1"/>
    </source>
</evidence>
<keyword evidence="2 6" id="KW-0812">Transmembrane</keyword>
<dbReference type="PANTHER" id="PTHR11972:SF155">
    <property type="entry name" value="FERRIC REDUCTION OXIDASE 8, MITOCHONDRIAL"/>
    <property type="match status" value="1"/>
</dbReference>
<keyword evidence="4" id="KW-0560">Oxidoreductase</keyword>
<feature type="transmembrane region" description="Helical" evidence="6">
    <location>
        <begin position="96"/>
        <end position="125"/>
    </location>
</feature>
<feature type="transmembrane region" description="Helical" evidence="6">
    <location>
        <begin position="7"/>
        <end position="26"/>
    </location>
</feature>
<protein>
    <recommendedName>
        <fullName evidence="7">FAD-binding FR-type domain-containing protein</fullName>
    </recommendedName>
</protein>
<dbReference type="Gene3D" id="2.40.30.10">
    <property type="entry name" value="Translation factors"/>
    <property type="match status" value="1"/>
</dbReference>
<dbReference type="SUPFAM" id="SSF52343">
    <property type="entry name" value="Ferredoxin reductase-like, C-terminal NADP-linked domain"/>
    <property type="match status" value="1"/>
</dbReference>
<dbReference type="PROSITE" id="PS51384">
    <property type="entry name" value="FAD_FR"/>
    <property type="match status" value="1"/>
</dbReference>
<keyword evidence="9" id="KW-1185">Reference proteome</keyword>
<dbReference type="Pfam" id="PF08030">
    <property type="entry name" value="NAD_binding_6"/>
    <property type="match status" value="1"/>
</dbReference>
<dbReference type="Pfam" id="PF01794">
    <property type="entry name" value="Ferric_reduct"/>
    <property type="match status" value="1"/>
</dbReference>
<dbReference type="GO" id="GO:0005886">
    <property type="term" value="C:plasma membrane"/>
    <property type="evidence" value="ECO:0007669"/>
    <property type="project" value="TreeGrafter"/>
</dbReference>
<dbReference type="EMBL" id="WHWC01000007">
    <property type="protein sequence ID" value="KAG8378788.1"/>
    <property type="molecule type" value="Genomic_DNA"/>
</dbReference>
<gene>
    <name evidence="8" type="ORF">BUALT_Bualt07G0021400</name>
</gene>
<evidence type="ECO:0000256" key="6">
    <source>
        <dbReference type="SAM" id="Phobius"/>
    </source>
</evidence>
<dbReference type="InterPro" id="IPR017927">
    <property type="entry name" value="FAD-bd_FR_type"/>
</dbReference>
<keyword evidence="3 6" id="KW-1133">Transmembrane helix</keyword>
<evidence type="ECO:0000256" key="3">
    <source>
        <dbReference type="ARBA" id="ARBA00022989"/>
    </source>
</evidence>
<dbReference type="SFLD" id="SFLDS00052">
    <property type="entry name" value="Ferric_Reductase_Domain"/>
    <property type="match status" value="1"/>
</dbReference>
<evidence type="ECO:0000313" key="9">
    <source>
        <dbReference type="Proteomes" id="UP000826271"/>
    </source>
</evidence>
<dbReference type="InterPro" id="IPR013112">
    <property type="entry name" value="FAD-bd_8"/>
</dbReference>
<dbReference type="InterPro" id="IPR039261">
    <property type="entry name" value="FNR_nucleotide-bd"/>
</dbReference>
<proteinExistence type="predicted"/>
<evidence type="ECO:0000256" key="5">
    <source>
        <dbReference type="ARBA" id="ARBA00023136"/>
    </source>
</evidence>
<dbReference type="InterPro" id="IPR013130">
    <property type="entry name" value="Fe3_Rdtase_TM_dom"/>
</dbReference>
<feature type="transmembrane region" description="Helical" evidence="6">
    <location>
        <begin position="234"/>
        <end position="251"/>
    </location>
</feature>
<comment type="caution">
    <text evidence="8">The sequence shown here is derived from an EMBL/GenBank/DDBJ whole genome shotgun (WGS) entry which is preliminary data.</text>
</comment>
<dbReference type="GO" id="GO:0000293">
    <property type="term" value="F:ferric-chelate reductase activity"/>
    <property type="evidence" value="ECO:0007669"/>
    <property type="project" value="TreeGrafter"/>
</dbReference>
<dbReference type="PANTHER" id="PTHR11972">
    <property type="entry name" value="NADPH OXIDASE"/>
    <property type="match status" value="1"/>
</dbReference>
<feature type="transmembrane region" description="Helical" evidence="6">
    <location>
        <begin position="194"/>
        <end position="214"/>
    </location>
</feature>
<name>A0AAV6XI46_9LAMI</name>
<dbReference type="InterPro" id="IPR013121">
    <property type="entry name" value="Fe_red_NAD-bd_6"/>
</dbReference>
<accession>A0AAV6XI46</accession>
<feature type="transmembrane region" description="Helical" evidence="6">
    <location>
        <begin position="573"/>
        <end position="596"/>
    </location>
</feature>
<dbReference type="Gene3D" id="3.40.50.80">
    <property type="entry name" value="Nucleotide-binding domain of ferredoxin-NADP reductase (FNR) module"/>
    <property type="match status" value="2"/>
</dbReference>
<comment type="subcellular location">
    <subcellularLocation>
        <location evidence="1">Membrane</location>
        <topology evidence="1">Multi-pass membrane protein</topology>
    </subcellularLocation>
</comment>
<evidence type="ECO:0000256" key="4">
    <source>
        <dbReference type="ARBA" id="ARBA00023002"/>
    </source>
</evidence>
<evidence type="ECO:0000256" key="1">
    <source>
        <dbReference type="ARBA" id="ARBA00004141"/>
    </source>
</evidence>
<feature type="transmembrane region" description="Helical" evidence="6">
    <location>
        <begin position="263"/>
        <end position="280"/>
    </location>
</feature>
<dbReference type="SFLD" id="SFLDG01168">
    <property type="entry name" value="Ferric_reductase_subgroup_(FRE"/>
    <property type="match status" value="1"/>
</dbReference>
<keyword evidence="5 6" id="KW-0472">Membrane</keyword>
<feature type="transmembrane region" description="Helical" evidence="6">
    <location>
        <begin position="537"/>
        <end position="561"/>
    </location>
</feature>
<dbReference type="InterPro" id="IPR017938">
    <property type="entry name" value="Riboflavin_synthase-like_b-brl"/>
</dbReference>
<evidence type="ECO:0000256" key="2">
    <source>
        <dbReference type="ARBA" id="ARBA00022692"/>
    </source>
</evidence>
<sequence>MTKMLFLLLKLLMLFIFVGWICLWVLKPTEFWTRKWKKAEEKASASVFGYNGLDFIVYTFPVIALAITGYIYLGLKQRESRNRQGRRKIVSFSGPLIVNKYIGILSGIQILGSSLFIIFLIWTFYVRISNDFKKMTPIKSLKLSLWQYKMLRMATRCGLLAEACLALLLLPVLRGMSIFRVLGIQFEASVRYHIWLGTSMMFFATLHGAGTFFIWGIKHRIQDEMWKWQKKGRIYLAGEMALITALVIWITALPQIRRKWFEVFYYTHHLYIPFLVLFLFHGGDRHFYMVFPGVLLFALDKLLRIIESRPETCILSARILPCKAVELTFPKDPRLRYTPTSVIFLKIPSISKFQWHPFSITSSSSVEDHTMSIVVKSDGQWTNSLYDNIVRAEVDSEEDRRECIPIALEGPYGPVSSEFLRYDNLLLVAGGIGVTPFLSILKEISCNLSNTRNGYPDRIQLIYTIKNSQDICLLNPILPQLLDIEQFHIKLKVFVTRENQIGTTLREVLNDIPHTQTTNFSTKCTNYASYGSERLEWTAVITSVSSITFLLSLLCFNHFIIPPGEKQKNPSSVIDILLMCSFIIAIIFGTSTAIIIRRRRLKKGLQSFSDKSVKKSSPETSRDLDEHEIHFEGRPNFQDIFSDFASEYRGSDIGVLVCGPEGMKECVASACRLSSQGNSQEKKPHFSFHSLNFTL</sequence>
<reference evidence="8" key="1">
    <citation type="submission" date="2019-10" db="EMBL/GenBank/DDBJ databases">
        <authorList>
            <person name="Zhang R."/>
            <person name="Pan Y."/>
            <person name="Wang J."/>
            <person name="Ma R."/>
            <person name="Yu S."/>
        </authorList>
    </citation>
    <scope>NUCLEOTIDE SEQUENCE</scope>
    <source>
        <strain evidence="8">LA-IB0</strain>
        <tissue evidence="8">Leaf</tissue>
    </source>
</reference>
<dbReference type="SUPFAM" id="SSF63380">
    <property type="entry name" value="Riboflavin synthase domain-like"/>
    <property type="match status" value="1"/>
</dbReference>
<feature type="domain" description="FAD-binding FR-type" evidence="7">
    <location>
        <begin position="298"/>
        <end position="418"/>
    </location>
</feature>
<dbReference type="InterPro" id="IPR050369">
    <property type="entry name" value="RBOH/FRE"/>
</dbReference>
<dbReference type="Proteomes" id="UP000826271">
    <property type="component" value="Unassembled WGS sequence"/>
</dbReference>
<organism evidence="8 9">
    <name type="scientific">Buddleja alternifolia</name>
    <dbReference type="NCBI Taxonomy" id="168488"/>
    <lineage>
        <taxon>Eukaryota</taxon>
        <taxon>Viridiplantae</taxon>
        <taxon>Streptophyta</taxon>
        <taxon>Embryophyta</taxon>
        <taxon>Tracheophyta</taxon>
        <taxon>Spermatophyta</taxon>
        <taxon>Magnoliopsida</taxon>
        <taxon>eudicotyledons</taxon>
        <taxon>Gunneridae</taxon>
        <taxon>Pentapetalae</taxon>
        <taxon>asterids</taxon>
        <taxon>lamiids</taxon>
        <taxon>Lamiales</taxon>
        <taxon>Scrophulariaceae</taxon>
        <taxon>Buddlejeae</taxon>
        <taxon>Buddleja</taxon>
    </lineage>
</organism>
<dbReference type="AlphaFoldDB" id="A0AAV6XI46"/>
<dbReference type="CDD" id="cd06186">
    <property type="entry name" value="NOX_Duox_like_FAD_NADP"/>
    <property type="match status" value="1"/>
</dbReference>
<evidence type="ECO:0000259" key="7">
    <source>
        <dbReference type="PROSITE" id="PS51384"/>
    </source>
</evidence>